<dbReference type="AlphaFoldDB" id="A0A6J4UW08"/>
<feature type="compositionally biased region" description="Low complexity" evidence="1">
    <location>
        <begin position="86"/>
        <end position="95"/>
    </location>
</feature>
<gene>
    <name evidence="3" type="ORF">AVDCRST_MAG43-1869</name>
</gene>
<feature type="region of interest" description="Disordered" evidence="1">
    <location>
        <begin position="57"/>
        <end position="166"/>
    </location>
</feature>
<feature type="transmembrane region" description="Helical" evidence="2">
    <location>
        <begin position="21"/>
        <end position="43"/>
    </location>
</feature>
<organism evidence="3">
    <name type="scientific">uncultured Thermomicrobiales bacterium</name>
    <dbReference type="NCBI Taxonomy" id="1645740"/>
    <lineage>
        <taxon>Bacteria</taxon>
        <taxon>Pseudomonadati</taxon>
        <taxon>Thermomicrobiota</taxon>
        <taxon>Thermomicrobia</taxon>
        <taxon>Thermomicrobiales</taxon>
        <taxon>environmental samples</taxon>
    </lineage>
</organism>
<reference evidence="3" key="1">
    <citation type="submission" date="2020-02" db="EMBL/GenBank/DDBJ databases">
        <authorList>
            <person name="Meier V. D."/>
        </authorList>
    </citation>
    <scope>NUCLEOTIDE SEQUENCE</scope>
    <source>
        <strain evidence="3">AVDCRST_MAG43</strain>
    </source>
</reference>
<dbReference type="EMBL" id="CADCWI010000092">
    <property type="protein sequence ID" value="CAA9559908.1"/>
    <property type="molecule type" value="Genomic_DNA"/>
</dbReference>
<evidence type="ECO:0000313" key="3">
    <source>
        <dbReference type="EMBL" id="CAA9559908.1"/>
    </source>
</evidence>
<keyword evidence="2" id="KW-1133">Transmembrane helix</keyword>
<dbReference type="Gene3D" id="2.30.30.40">
    <property type="entry name" value="SH3 Domains"/>
    <property type="match status" value="1"/>
</dbReference>
<evidence type="ECO:0000256" key="2">
    <source>
        <dbReference type="SAM" id="Phobius"/>
    </source>
</evidence>
<sequence length="191" mass="20306">MTHSGLNHRLRQRSRRAGAMIGVSMALTIALCLAGFSVIYASLDDVLGDFVSREQAAANVEPPPDDTQVAAQEPVATQAPAEQVQPTAAPTVAPEPTAPPTEPPATPPDTAFTPDYQTSSNNTLNLRSGPSSEGGDATVVAVMPPASPLQYLNEDAPTDNPAQDGNRWMRFVTEDGDEGWIREIDVEPYQP</sequence>
<protein>
    <submittedName>
        <fullName evidence="3">Uncharacterized protein</fullName>
    </submittedName>
</protein>
<accession>A0A6J4UW08</accession>
<proteinExistence type="predicted"/>
<keyword evidence="2" id="KW-0812">Transmembrane</keyword>
<feature type="compositionally biased region" description="Pro residues" evidence="1">
    <location>
        <begin position="96"/>
        <end position="107"/>
    </location>
</feature>
<name>A0A6J4UW08_9BACT</name>
<evidence type="ECO:0000256" key="1">
    <source>
        <dbReference type="SAM" id="MobiDB-lite"/>
    </source>
</evidence>
<keyword evidence="2" id="KW-0472">Membrane</keyword>
<feature type="compositionally biased region" description="Polar residues" evidence="1">
    <location>
        <begin position="115"/>
        <end position="131"/>
    </location>
</feature>